<evidence type="ECO:0000313" key="2">
    <source>
        <dbReference type="Proteomes" id="UP000533461"/>
    </source>
</evidence>
<geneLocation type="plasmid" evidence="1">
    <name>pRHBSTW-00074_5</name>
</geneLocation>
<keyword evidence="1" id="KW-0614">Plasmid</keyword>
<dbReference type="RefSeq" id="WP_025760326.1">
    <property type="nucleotide sequence ID" value="NZ_CP083836.1"/>
</dbReference>
<dbReference type="Proteomes" id="UP000533461">
    <property type="component" value="Unassembled WGS sequence"/>
</dbReference>
<dbReference type="AlphaFoldDB" id="A0A263VJP8"/>
<proteinExistence type="predicted"/>
<evidence type="ECO:0000313" key="1">
    <source>
        <dbReference type="EMBL" id="MBA8079944.1"/>
    </source>
</evidence>
<organism evidence="1 2">
    <name type="scientific">Enterobacter asburiae</name>
    <dbReference type="NCBI Taxonomy" id="61645"/>
    <lineage>
        <taxon>Bacteria</taxon>
        <taxon>Pseudomonadati</taxon>
        <taxon>Pseudomonadota</taxon>
        <taxon>Gammaproteobacteria</taxon>
        <taxon>Enterobacterales</taxon>
        <taxon>Enterobacteriaceae</taxon>
        <taxon>Enterobacter</taxon>
        <taxon>Enterobacter cloacae complex</taxon>
    </lineage>
</organism>
<reference evidence="1 2" key="1">
    <citation type="submission" date="2020-06" db="EMBL/GenBank/DDBJ databases">
        <title>REHAB project genomes.</title>
        <authorList>
            <person name="Shaw L.P."/>
        </authorList>
    </citation>
    <scope>NUCLEOTIDE SEQUENCE [LARGE SCALE GENOMIC DNA]</scope>
    <source>
        <strain evidence="1 2">RHBSTW-00074</strain>
        <plasmid evidence="1">pRHBSTW-00074_5</plasmid>
    </source>
</reference>
<sequence length="97" mass="10852">MAKGPLARPAMVKPETTQGEAKTRLSNVKVNRNRTTSENPKTIRMTPAEKVMCSELVDEIQDLTTKTITDSTVLRAALYLAREAGPEKMLEMIKEYL</sequence>
<dbReference type="EMBL" id="JABXRP010000005">
    <property type="protein sequence ID" value="MBA8079944.1"/>
    <property type="molecule type" value="Genomic_DNA"/>
</dbReference>
<comment type="caution">
    <text evidence="1">The sequence shown here is derived from an EMBL/GenBank/DDBJ whole genome shotgun (WGS) entry which is preliminary data.</text>
</comment>
<protein>
    <submittedName>
        <fullName evidence="1">Uncharacterized protein</fullName>
    </submittedName>
</protein>
<gene>
    <name evidence="1" type="ORF">HV056_26170</name>
</gene>
<accession>A0A263VJP8</accession>
<name>A0A263VJP8_ENTAS</name>